<dbReference type="PANTHER" id="PTHR43133">
    <property type="entry name" value="RNA POLYMERASE ECF-TYPE SIGMA FACTO"/>
    <property type="match status" value="1"/>
</dbReference>
<dbReference type="AlphaFoldDB" id="A0A3A6UFZ8"/>
<dbReference type="Gene3D" id="1.10.10.10">
    <property type="entry name" value="Winged helix-like DNA-binding domain superfamily/Winged helix DNA-binding domain"/>
    <property type="match status" value="1"/>
</dbReference>
<dbReference type="InterPro" id="IPR014284">
    <property type="entry name" value="RNA_pol_sigma-70_dom"/>
</dbReference>
<dbReference type="GO" id="GO:0016987">
    <property type="term" value="F:sigma factor activity"/>
    <property type="evidence" value="ECO:0007669"/>
    <property type="project" value="UniProtKB-KW"/>
</dbReference>
<dbReference type="InterPro" id="IPR007627">
    <property type="entry name" value="RNA_pol_sigma70_r2"/>
</dbReference>
<dbReference type="InterPro" id="IPR013325">
    <property type="entry name" value="RNA_pol_sigma_r2"/>
</dbReference>
<dbReference type="SUPFAM" id="SSF88946">
    <property type="entry name" value="Sigma2 domain of RNA polymerase sigma factors"/>
    <property type="match status" value="1"/>
</dbReference>
<dbReference type="EMBL" id="QYYH01000049">
    <property type="protein sequence ID" value="RJY16358.1"/>
    <property type="molecule type" value="Genomic_DNA"/>
</dbReference>
<dbReference type="RefSeq" id="WP_121853392.1">
    <property type="nucleotide sequence ID" value="NZ_CP037952.1"/>
</dbReference>
<dbReference type="GO" id="GO:0006352">
    <property type="term" value="P:DNA-templated transcription initiation"/>
    <property type="evidence" value="ECO:0007669"/>
    <property type="project" value="InterPro"/>
</dbReference>
<keyword evidence="4" id="KW-0804">Transcription</keyword>
<sequence>MLALAEVDLPISEEHQLIALASSGDKQAFKSLYETHHKRVYALAYRLAGGHDLAHDITQECFIRLWDKLPSYRGESQFSTWLHRLCVNQTLTMIKSQKSFWNRLFSADALPEYSINDDYHELDQMILKLPERARVVFVLFAIEGYRHEEIADLLNMAVGTSKAQYYRARQLLKEMLS</sequence>
<evidence type="ECO:0000259" key="5">
    <source>
        <dbReference type="Pfam" id="PF04542"/>
    </source>
</evidence>
<dbReference type="PANTHER" id="PTHR43133:SF46">
    <property type="entry name" value="RNA POLYMERASE SIGMA-70 FACTOR ECF SUBFAMILY"/>
    <property type="match status" value="1"/>
</dbReference>
<name>A0A3A6UFZ8_9GAMM</name>
<protein>
    <submittedName>
        <fullName evidence="7">RNA polymerase sigma factor</fullName>
    </submittedName>
</protein>
<dbReference type="OrthoDB" id="9780326at2"/>
<keyword evidence="8" id="KW-1185">Reference proteome</keyword>
<feature type="domain" description="RNA polymerase sigma factor 70 region 4 type 2" evidence="6">
    <location>
        <begin position="120"/>
        <end position="172"/>
    </location>
</feature>
<dbReference type="SUPFAM" id="SSF88659">
    <property type="entry name" value="Sigma3 and sigma4 domains of RNA polymerase sigma factors"/>
    <property type="match status" value="1"/>
</dbReference>
<proteinExistence type="inferred from homology"/>
<dbReference type="InterPro" id="IPR013249">
    <property type="entry name" value="RNA_pol_sigma70_r4_t2"/>
</dbReference>
<dbReference type="NCBIfam" id="TIGR02937">
    <property type="entry name" value="sigma70-ECF"/>
    <property type="match status" value="1"/>
</dbReference>
<keyword evidence="2" id="KW-0805">Transcription regulation</keyword>
<gene>
    <name evidence="7" type="ORF">D5R81_09425</name>
</gene>
<dbReference type="CDD" id="cd06171">
    <property type="entry name" value="Sigma70_r4"/>
    <property type="match status" value="1"/>
</dbReference>
<dbReference type="InterPro" id="IPR013324">
    <property type="entry name" value="RNA_pol_sigma_r3/r4-like"/>
</dbReference>
<evidence type="ECO:0000313" key="7">
    <source>
        <dbReference type="EMBL" id="RJY16358.1"/>
    </source>
</evidence>
<comment type="similarity">
    <text evidence="1">Belongs to the sigma-70 factor family. ECF subfamily.</text>
</comment>
<dbReference type="Gene3D" id="1.10.1740.10">
    <property type="match status" value="1"/>
</dbReference>
<accession>A0A3A6UFZ8</accession>
<evidence type="ECO:0000256" key="4">
    <source>
        <dbReference type="ARBA" id="ARBA00023163"/>
    </source>
</evidence>
<dbReference type="GO" id="GO:0003677">
    <property type="term" value="F:DNA binding"/>
    <property type="evidence" value="ECO:0007669"/>
    <property type="project" value="InterPro"/>
</dbReference>
<reference evidence="7 8" key="1">
    <citation type="submission" date="2018-09" db="EMBL/GenBank/DDBJ databases">
        <title>Phylogeny of the Shewanellaceae, and recommendation for two new genera, Pseudoshewanella and Parashewanella.</title>
        <authorList>
            <person name="Wang G."/>
        </authorList>
    </citation>
    <scope>NUCLEOTIDE SEQUENCE [LARGE SCALE GENOMIC DNA]</scope>
    <source>
        <strain evidence="7 8">KCTC 22492</strain>
    </source>
</reference>
<evidence type="ECO:0000256" key="1">
    <source>
        <dbReference type="ARBA" id="ARBA00010641"/>
    </source>
</evidence>
<evidence type="ECO:0000256" key="2">
    <source>
        <dbReference type="ARBA" id="ARBA00023015"/>
    </source>
</evidence>
<organism evidence="7 8">
    <name type="scientific">Parashewanella spongiae</name>
    <dbReference type="NCBI Taxonomy" id="342950"/>
    <lineage>
        <taxon>Bacteria</taxon>
        <taxon>Pseudomonadati</taxon>
        <taxon>Pseudomonadota</taxon>
        <taxon>Gammaproteobacteria</taxon>
        <taxon>Alteromonadales</taxon>
        <taxon>Shewanellaceae</taxon>
        <taxon>Parashewanella</taxon>
    </lineage>
</organism>
<evidence type="ECO:0000256" key="3">
    <source>
        <dbReference type="ARBA" id="ARBA00023082"/>
    </source>
</evidence>
<evidence type="ECO:0000313" key="8">
    <source>
        <dbReference type="Proteomes" id="UP000273022"/>
    </source>
</evidence>
<comment type="caution">
    <text evidence="7">The sequence shown here is derived from an EMBL/GenBank/DDBJ whole genome shotgun (WGS) entry which is preliminary data.</text>
</comment>
<dbReference type="Pfam" id="PF04542">
    <property type="entry name" value="Sigma70_r2"/>
    <property type="match status" value="1"/>
</dbReference>
<dbReference type="InterPro" id="IPR039425">
    <property type="entry name" value="RNA_pol_sigma-70-like"/>
</dbReference>
<feature type="domain" description="RNA polymerase sigma-70 region 2" evidence="5">
    <location>
        <begin position="32"/>
        <end position="98"/>
    </location>
</feature>
<dbReference type="Pfam" id="PF08281">
    <property type="entry name" value="Sigma70_r4_2"/>
    <property type="match status" value="1"/>
</dbReference>
<dbReference type="InterPro" id="IPR036388">
    <property type="entry name" value="WH-like_DNA-bd_sf"/>
</dbReference>
<evidence type="ECO:0000259" key="6">
    <source>
        <dbReference type="Pfam" id="PF08281"/>
    </source>
</evidence>
<dbReference type="Proteomes" id="UP000273022">
    <property type="component" value="Unassembled WGS sequence"/>
</dbReference>
<keyword evidence="3" id="KW-0731">Sigma factor</keyword>